<dbReference type="EMBL" id="CATKSN020001101">
    <property type="protein sequence ID" value="CAI9150831.1"/>
    <property type="molecule type" value="Genomic_DNA"/>
</dbReference>
<accession>A0ABN8XRV7</accession>
<dbReference type="EMBL" id="CATKSN020001251">
    <property type="protein sequence ID" value="CAI9150947.1"/>
    <property type="molecule type" value="Genomic_DNA"/>
</dbReference>
<feature type="non-terminal residue" evidence="3">
    <location>
        <position position="54"/>
    </location>
</feature>
<organism evidence="3 5">
    <name type="scientific">Rangifer tarandus platyrhynchus</name>
    <name type="common">Svalbard reindeer</name>
    <dbReference type="NCBI Taxonomy" id="3082113"/>
    <lineage>
        <taxon>Eukaryota</taxon>
        <taxon>Metazoa</taxon>
        <taxon>Chordata</taxon>
        <taxon>Craniata</taxon>
        <taxon>Vertebrata</taxon>
        <taxon>Euteleostomi</taxon>
        <taxon>Mammalia</taxon>
        <taxon>Eutheria</taxon>
        <taxon>Laurasiatheria</taxon>
        <taxon>Artiodactyla</taxon>
        <taxon>Ruminantia</taxon>
        <taxon>Pecora</taxon>
        <taxon>Cervidae</taxon>
        <taxon>Odocoileinae</taxon>
        <taxon>Rangifer</taxon>
    </lineage>
</organism>
<keyword evidence="5" id="KW-1185">Reference proteome</keyword>
<evidence type="ECO:0000313" key="1">
    <source>
        <dbReference type="EMBL" id="CAI9149005.1"/>
    </source>
</evidence>
<evidence type="ECO:0000313" key="4">
    <source>
        <dbReference type="EMBL" id="CAI9150947.1"/>
    </source>
</evidence>
<name>A0ABN8XRV7_RANTA</name>
<evidence type="ECO:0000313" key="3">
    <source>
        <dbReference type="EMBL" id="CAI9150831.1"/>
    </source>
</evidence>
<sequence>RRRRQGRLWAEMHGDSAPEVAGLAAPEAGCTEGRRAQESRSGCPSVFSWKVPAG</sequence>
<gene>
    <name evidence="1" type="ORF">MRATA1EN1_LOCUS30623</name>
    <name evidence="2" type="ORF">MRATA1EN1_LOCUS30701</name>
    <name evidence="3" type="ORF">MRATA1EN1_LOCUS32449</name>
    <name evidence="4" type="ORF">MRATA1EN1_LOCUS32565</name>
</gene>
<evidence type="ECO:0000313" key="5">
    <source>
        <dbReference type="Proteomes" id="UP001176941"/>
    </source>
</evidence>
<dbReference type="EMBL" id="CATKSN020000121">
    <property type="protein sequence ID" value="CAI9149083.1"/>
    <property type="molecule type" value="Genomic_DNA"/>
</dbReference>
<evidence type="ECO:0000313" key="2">
    <source>
        <dbReference type="EMBL" id="CAI9149083.1"/>
    </source>
</evidence>
<comment type="caution">
    <text evidence="3">The sequence shown here is derived from an EMBL/GenBank/DDBJ whole genome shotgun (WGS) entry which is preliminary data.</text>
</comment>
<dbReference type="Proteomes" id="UP001176941">
    <property type="component" value="Unassembled WGS sequence"/>
</dbReference>
<proteinExistence type="predicted"/>
<protein>
    <submittedName>
        <fullName evidence="3">Uncharacterized protein</fullName>
    </submittedName>
</protein>
<dbReference type="EMBL" id="CATKSN020000014">
    <property type="protein sequence ID" value="CAI9149005.1"/>
    <property type="molecule type" value="Genomic_DNA"/>
</dbReference>
<reference evidence="3 5" key="1">
    <citation type="submission" date="2023-04" db="EMBL/GenBank/DDBJ databases">
        <authorList>
            <consortium name="ELIXIR-Norway"/>
        </authorList>
    </citation>
    <scope>NUCLEOTIDE SEQUENCE [LARGE SCALE GENOMIC DNA]</scope>
</reference>
<feature type="non-terminal residue" evidence="3">
    <location>
        <position position="1"/>
    </location>
</feature>